<reference evidence="3" key="1">
    <citation type="submission" date="2019-12" db="EMBL/GenBank/DDBJ databases">
        <title>Genome sequencing and annotation of Brassica cretica.</title>
        <authorList>
            <person name="Studholme D.J."/>
            <person name="Sarris P.F."/>
        </authorList>
    </citation>
    <scope>NUCLEOTIDE SEQUENCE</scope>
    <source>
        <strain evidence="3">PFS-102/07</strain>
        <tissue evidence="3">Leaf</tissue>
    </source>
</reference>
<dbReference type="InterPro" id="IPR035176">
    <property type="entry name" value="PEP"/>
</dbReference>
<dbReference type="GO" id="GO:0045087">
    <property type="term" value="P:innate immune response"/>
    <property type="evidence" value="ECO:0007669"/>
    <property type="project" value="InterPro"/>
</dbReference>
<protein>
    <submittedName>
        <fullName evidence="3">Uncharacterized protein</fullName>
    </submittedName>
</protein>
<comment type="similarity">
    <text evidence="1">Belongs to the brassicaceae elicitor peptide family.</text>
</comment>
<accession>A0A8S9M5D9</accession>
<dbReference type="AlphaFoldDB" id="A0A8S9M5D9"/>
<dbReference type="Pfam" id="PF17232">
    <property type="entry name" value="Pep1_7"/>
    <property type="match status" value="1"/>
</dbReference>
<comment type="caution">
    <text evidence="3">The sequence shown here is derived from an EMBL/GenBank/DDBJ whole genome shotgun (WGS) entry which is preliminary data.</text>
</comment>
<organism evidence="3">
    <name type="scientific">Brassica cretica</name>
    <name type="common">Mustard</name>
    <dbReference type="NCBI Taxonomy" id="69181"/>
    <lineage>
        <taxon>Eukaryota</taxon>
        <taxon>Viridiplantae</taxon>
        <taxon>Streptophyta</taxon>
        <taxon>Embryophyta</taxon>
        <taxon>Tracheophyta</taxon>
        <taxon>Spermatophyta</taxon>
        <taxon>Magnoliopsida</taxon>
        <taxon>eudicotyledons</taxon>
        <taxon>Gunneridae</taxon>
        <taxon>Pentapetalae</taxon>
        <taxon>rosids</taxon>
        <taxon>malvids</taxon>
        <taxon>Brassicales</taxon>
        <taxon>Brassicaceae</taxon>
        <taxon>Brassiceae</taxon>
        <taxon>Brassica</taxon>
    </lineage>
</organism>
<keyword evidence="2" id="KW-0611">Plant defense</keyword>
<name>A0A8S9M5D9_BRACR</name>
<gene>
    <name evidence="3" type="ORF">F2Q70_00007263</name>
</gene>
<dbReference type="EMBL" id="QGKY02000089">
    <property type="protein sequence ID" value="KAF2615290.1"/>
    <property type="molecule type" value="Genomic_DNA"/>
</dbReference>
<proteinExistence type="inferred from homology"/>
<sequence length="123" mass="13774">MQRDGRREGVSYYLWLPFKFIHQTLRSLLLKLFGLRSPSRHTAASLGTSSSVLEGFERVMVLVLLTVTSSVRPSLTFQHYMGLIELLVVVCEAIVCRMSSVYGVRKLPPVLLGSTSCTGRIRT</sequence>
<evidence type="ECO:0000256" key="2">
    <source>
        <dbReference type="ARBA" id="ARBA00022821"/>
    </source>
</evidence>
<evidence type="ECO:0000313" key="3">
    <source>
        <dbReference type="EMBL" id="KAF2615290.1"/>
    </source>
</evidence>
<evidence type="ECO:0000256" key="1">
    <source>
        <dbReference type="ARBA" id="ARBA00011021"/>
    </source>
</evidence>